<accession>A0AA46AED0</accession>
<sequence length="78" mass="8560">MSGIKKRFFVAVANKSCPYGTTFQPQGLVRRVVDRLIRVAKSIGTCILRSGSSLDAHGKNLFDRLQAGLSLFNQKMCG</sequence>
<keyword evidence="2" id="KW-1185">Reference proteome</keyword>
<reference evidence="1" key="1">
    <citation type="submission" date="2017-05" db="EMBL/GenBank/DDBJ databases">
        <authorList>
            <person name="Varghese N."/>
            <person name="Submissions S."/>
        </authorList>
    </citation>
    <scope>NUCLEOTIDE SEQUENCE</scope>
    <source>
        <strain evidence="1">DSM 45262</strain>
    </source>
</reference>
<dbReference type="Proteomes" id="UP001157946">
    <property type="component" value="Unassembled WGS sequence"/>
</dbReference>
<gene>
    <name evidence="1" type="ORF">SAMN06265361_102310</name>
</gene>
<dbReference type="AlphaFoldDB" id="A0AA46AED0"/>
<protein>
    <submittedName>
        <fullName evidence="1">Uncharacterized protein</fullName>
    </submittedName>
</protein>
<proteinExistence type="predicted"/>
<evidence type="ECO:0000313" key="1">
    <source>
        <dbReference type="EMBL" id="SMP12070.1"/>
    </source>
</evidence>
<organism evidence="1 2">
    <name type="scientific">Laceyella tengchongensis</name>
    <dbReference type="NCBI Taxonomy" id="574699"/>
    <lineage>
        <taxon>Bacteria</taxon>
        <taxon>Bacillati</taxon>
        <taxon>Bacillota</taxon>
        <taxon>Bacilli</taxon>
        <taxon>Bacillales</taxon>
        <taxon>Thermoactinomycetaceae</taxon>
        <taxon>Laceyella</taxon>
    </lineage>
</organism>
<comment type="caution">
    <text evidence="1">The sequence shown here is derived from an EMBL/GenBank/DDBJ whole genome shotgun (WGS) entry which is preliminary data.</text>
</comment>
<name>A0AA46AED0_9BACL</name>
<evidence type="ECO:0000313" key="2">
    <source>
        <dbReference type="Proteomes" id="UP001157946"/>
    </source>
</evidence>
<dbReference type="EMBL" id="FXTU01000002">
    <property type="protein sequence ID" value="SMP12070.1"/>
    <property type="molecule type" value="Genomic_DNA"/>
</dbReference>